<evidence type="ECO:0000259" key="4">
    <source>
        <dbReference type="SMART" id="SM01217"/>
    </source>
</evidence>
<keyword evidence="3" id="KW-0472">Membrane</keyword>
<dbReference type="PRINTS" id="PR00133">
    <property type="entry name" value="GLHYDRLASE3"/>
</dbReference>
<dbReference type="SUPFAM" id="SSF52279">
    <property type="entry name" value="Beta-D-glucan exohydrolase, C-terminal domain"/>
    <property type="match status" value="1"/>
</dbReference>
<sequence>MAGKKGKKFKIIISSLLSLLLLLGVGTNIALAYYSDVITSYFSKIDITTPEAKDARAKSINVSQLITDEGIVLLQNKDNMLPMTDNKKVNVFGWSFTAPVYLGSGSGAADASTAVTPKSGLEAAGFEVNQQLYDDYVATGIQRPVSGIEGYDWTIPEPVAADFYTDERMKQATEFSDTAIIFIARAGGEGRDLPTVLDGEDTYDPNGSTMGPSGERFGNADDLNSDKHYLELSTRELGMIDAVTKNFDNIVLIVNASNTFELDWVNNYNQIKGIVTVAGPGQTGFASLGKVLSGDLNPSGRTVDVFATDLLDAPAAKNFGDFSYVLDNGDGSYSVAADKNKVALTYVDYAEGIYVGYRYYETAAAEGAINYDEKVSFPFGYGLSYTTFSQEVVADSLVWNDTEIKVDVKVTNTGKTDGKEVVQLYYSAPYTGKIEKSSIELAAFAKTGLLKAGESETVTLSFKVEDMAAYDYKGAYSSAGSYVLEPGDYQLYLMNNSHDKIADVSSKTLAEVVYNETGRPSDDQVAVNQFDDLVTGLGSIEEYLSRANGFANIDVINRSSNYEVTDADGAKKQVRGMLVDNAFVDFVNGKRYDIPADVEQNGPTMGKDNGKKLSDYVGVDYNDASWNELLDQLSLSDLVSIGTLGGYRTLEVQSVGKPATVDYDGPAGISALLSKDPMSGVAFPSEVMLAQTWNVELAAAMGDAVGAEAVAYGVSGWYAPGVNTHRSAFGGRNFEYYSEDALLSGQFAAETTKGYQSHGGFVYMKHFALNDQENNRVKGVLTWSNEQAIREIYLKGFEYAVKEGDAHGVMSSFNSIGNTWAGASPALLKEVLRKEWGFKGVVNTDFFIEASYPYMIADLAFRAGNDILLTGVAPYGVPEIDSKSIDTQLAMRENAHNVLYTVANSNGMENGLSTDLPQWVIITIIIDVVVALGIIAGFYFLFRKRKPGAGQPA</sequence>
<dbReference type="PANTHER" id="PTHR42715:SF10">
    <property type="entry name" value="BETA-GLUCOSIDASE"/>
    <property type="match status" value="1"/>
</dbReference>
<dbReference type="AlphaFoldDB" id="A0A1A5YA35"/>
<accession>A0A1A5YA35</accession>
<keyword evidence="3" id="KW-0812">Transmembrane</keyword>
<dbReference type="GO" id="GO:0005975">
    <property type="term" value="P:carbohydrate metabolic process"/>
    <property type="evidence" value="ECO:0007669"/>
    <property type="project" value="InterPro"/>
</dbReference>
<dbReference type="InterPro" id="IPR002772">
    <property type="entry name" value="Glyco_hydro_3_C"/>
</dbReference>
<dbReference type="Gene3D" id="2.60.40.10">
    <property type="entry name" value="Immunoglobulins"/>
    <property type="match status" value="1"/>
</dbReference>
<dbReference type="RefSeq" id="WP_068687104.1">
    <property type="nucleotide sequence ID" value="NZ_LYPA01000080.1"/>
</dbReference>
<dbReference type="Gene3D" id="3.40.50.1700">
    <property type="entry name" value="Glycoside hydrolase family 3 C-terminal domain"/>
    <property type="match status" value="1"/>
</dbReference>
<dbReference type="InterPro" id="IPR001764">
    <property type="entry name" value="Glyco_hydro_3_N"/>
</dbReference>
<dbReference type="Pfam" id="PF14310">
    <property type="entry name" value="Fn3-like"/>
    <property type="match status" value="1"/>
</dbReference>
<dbReference type="Pfam" id="PF00933">
    <property type="entry name" value="Glyco_hydro_3"/>
    <property type="match status" value="1"/>
</dbReference>
<evidence type="ECO:0000256" key="3">
    <source>
        <dbReference type="SAM" id="Phobius"/>
    </source>
</evidence>
<organism evidence="5 6">
    <name type="scientific">Paenibacillus oryzae</name>
    <dbReference type="NCBI Taxonomy" id="1844972"/>
    <lineage>
        <taxon>Bacteria</taxon>
        <taxon>Bacillati</taxon>
        <taxon>Bacillota</taxon>
        <taxon>Bacilli</taxon>
        <taxon>Bacillales</taxon>
        <taxon>Paenibacillaceae</taxon>
        <taxon>Paenibacillus</taxon>
    </lineage>
</organism>
<feature type="domain" description="Fibronectin type III-like" evidence="4">
    <location>
        <begin position="420"/>
        <end position="497"/>
    </location>
</feature>
<comment type="similarity">
    <text evidence="1">Belongs to the glycosyl hydrolase 3 family.</text>
</comment>
<dbReference type="GO" id="GO:0004553">
    <property type="term" value="F:hydrolase activity, hydrolyzing O-glycosyl compounds"/>
    <property type="evidence" value="ECO:0007669"/>
    <property type="project" value="InterPro"/>
</dbReference>
<comment type="caution">
    <text evidence="5">The sequence shown here is derived from an EMBL/GenBank/DDBJ whole genome shotgun (WGS) entry which is preliminary data.</text>
</comment>
<dbReference type="InterPro" id="IPR017853">
    <property type="entry name" value="GH"/>
</dbReference>
<protein>
    <recommendedName>
        <fullName evidence="4">Fibronectin type III-like domain-containing protein</fullName>
    </recommendedName>
</protein>
<evidence type="ECO:0000256" key="2">
    <source>
        <dbReference type="ARBA" id="ARBA00022801"/>
    </source>
</evidence>
<gene>
    <name evidence="5" type="ORF">A7K91_01035</name>
</gene>
<dbReference type="STRING" id="1844972.A7K91_01035"/>
<dbReference type="InterPro" id="IPR036962">
    <property type="entry name" value="Glyco_hydro_3_N_sf"/>
</dbReference>
<feature type="transmembrane region" description="Helical" evidence="3">
    <location>
        <begin position="919"/>
        <end position="942"/>
    </location>
</feature>
<evidence type="ECO:0000313" key="6">
    <source>
        <dbReference type="Proteomes" id="UP000092024"/>
    </source>
</evidence>
<dbReference type="SUPFAM" id="SSF51445">
    <property type="entry name" value="(Trans)glycosidases"/>
    <property type="match status" value="1"/>
</dbReference>
<dbReference type="InterPro" id="IPR026891">
    <property type="entry name" value="Fn3-like"/>
</dbReference>
<dbReference type="InterPro" id="IPR013783">
    <property type="entry name" value="Ig-like_fold"/>
</dbReference>
<dbReference type="InterPro" id="IPR036881">
    <property type="entry name" value="Glyco_hydro_3_C_sf"/>
</dbReference>
<evidence type="ECO:0000256" key="1">
    <source>
        <dbReference type="ARBA" id="ARBA00005336"/>
    </source>
</evidence>
<keyword evidence="6" id="KW-1185">Reference proteome</keyword>
<dbReference type="Pfam" id="PF01915">
    <property type="entry name" value="Glyco_hydro_3_C"/>
    <property type="match status" value="1"/>
</dbReference>
<keyword evidence="3" id="KW-1133">Transmembrane helix</keyword>
<evidence type="ECO:0000313" key="5">
    <source>
        <dbReference type="EMBL" id="OBR62245.1"/>
    </source>
</evidence>
<dbReference type="Gene3D" id="3.20.20.300">
    <property type="entry name" value="Glycoside hydrolase, family 3, N-terminal domain"/>
    <property type="match status" value="1"/>
</dbReference>
<reference evidence="5 6" key="1">
    <citation type="submission" date="2016-05" db="EMBL/GenBank/DDBJ databases">
        <title>Paenibacillus oryzae. sp. nov., isolated from the rice root.</title>
        <authorList>
            <person name="Zhang J."/>
            <person name="Zhang X."/>
        </authorList>
    </citation>
    <scope>NUCLEOTIDE SEQUENCE [LARGE SCALE GENOMIC DNA]</scope>
    <source>
        <strain evidence="5 6">1DrF-4</strain>
    </source>
</reference>
<proteinExistence type="inferred from homology"/>
<dbReference type="SMART" id="SM01217">
    <property type="entry name" value="Fn3_like"/>
    <property type="match status" value="1"/>
</dbReference>
<dbReference type="OrthoDB" id="9805821at2"/>
<dbReference type="PANTHER" id="PTHR42715">
    <property type="entry name" value="BETA-GLUCOSIDASE"/>
    <property type="match status" value="1"/>
</dbReference>
<name>A0A1A5YA35_9BACL</name>
<keyword evidence="2" id="KW-0378">Hydrolase</keyword>
<dbReference type="InterPro" id="IPR050288">
    <property type="entry name" value="Cellulose_deg_GH3"/>
</dbReference>
<dbReference type="Proteomes" id="UP000092024">
    <property type="component" value="Unassembled WGS sequence"/>
</dbReference>
<dbReference type="EMBL" id="LYPA01000080">
    <property type="protein sequence ID" value="OBR62245.1"/>
    <property type="molecule type" value="Genomic_DNA"/>
</dbReference>